<organism evidence="1 2">
    <name type="scientific">Trichothecium roseum</name>
    <dbReference type="NCBI Taxonomy" id="47278"/>
    <lineage>
        <taxon>Eukaryota</taxon>
        <taxon>Fungi</taxon>
        <taxon>Dikarya</taxon>
        <taxon>Ascomycota</taxon>
        <taxon>Pezizomycotina</taxon>
        <taxon>Sordariomycetes</taxon>
        <taxon>Hypocreomycetidae</taxon>
        <taxon>Hypocreales</taxon>
        <taxon>Hypocreales incertae sedis</taxon>
        <taxon>Trichothecium</taxon>
    </lineage>
</organism>
<sequence length="379" mass="42396">MQSARKKLQKTMSGSRNSISKRGSQDSTATSSSCEPPRHRTSSHPTIPLPADLTDSRWLDYIERSGLMGAHRYSSSSDPRPGFVAPQPHLVPELANLQISDMVARPSHDNMLSTSAPTSKPRRFTLKRNGKPSLFFRTGSQDNVAPETKPVEKRASVELIADQYNAMLEHRYRKDAEAAAAIETPMASPAAPAQSVLLSRIFEPSRSRKNTTEDRHRKTTVEVLPQIDPPELSPRSDGTLVAFEEDAIYFKPVSFSPSSSPTPERQRADQDRSSIHSGQSDRNMQTCIDLLTKQLSSTVSEQARSPVAPAVQVWAMIEMYEKLREQLYEMNLGESERRNVSLMFDCWLSSLHSIHDSLAPNKPRPRGQHCEDYGQVELD</sequence>
<keyword evidence="2" id="KW-1185">Reference proteome</keyword>
<evidence type="ECO:0000313" key="1">
    <source>
        <dbReference type="EMBL" id="KAI9896583.1"/>
    </source>
</evidence>
<protein>
    <submittedName>
        <fullName evidence="1">Uncharacterized protein</fullName>
    </submittedName>
</protein>
<proteinExistence type="predicted"/>
<evidence type="ECO:0000313" key="2">
    <source>
        <dbReference type="Proteomes" id="UP001163324"/>
    </source>
</evidence>
<comment type="caution">
    <text evidence="1">The sequence shown here is derived from an EMBL/GenBank/DDBJ whole genome shotgun (WGS) entry which is preliminary data.</text>
</comment>
<reference evidence="1" key="1">
    <citation type="submission" date="2022-10" db="EMBL/GenBank/DDBJ databases">
        <title>Complete Genome of Trichothecium roseum strain YXFP-22015, a Plant Pathogen Isolated from Citrus.</title>
        <authorList>
            <person name="Wang Y."/>
            <person name="Zhu L."/>
        </authorList>
    </citation>
    <scope>NUCLEOTIDE SEQUENCE</scope>
    <source>
        <strain evidence="1">YXFP-22015</strain>
    </source>
</reference>
<name>A0ACC0UR32_9HYPO</name>
<gene>
    <name evidence="1" type="ORF">N3K66_008755</name>
</gene>
<dbReference type="EMBL" id="CM047948">
    <property type="protein sequence ID" value="KAI9896583.1"/>
    <property type="molecule type" value="Genomic_DNA"/>
</dbReference>
<dbReference type="Proteomes" id="UP001163324">
    <property type="component" value="Chromosome 9"/>
</dbReference>
<accession>A0ACC0UR32</accession>